<dbReference type="SUPFAM" id="SSF51395">
    <property type="entry name" value="FMN-linked oxidoreductases"/>
    <property type="match status" value="1"/>
</dbReference>
<proteinExistence type="predicted"/>
<dbReference type="InterPro" id="IPR049489">
    <property type="entry name" value="FabD-like_helical_ins"/>
</dbReference>
<dbReference type="AlphaFoldDB" id="A0A1R0KTW4"/>
<organism evidence="2 3">
    <name type="scientific">Amycolatopsis coloradensis</name>
    <dbReference type="NCBI Taxonomy" id="76021"/>
    <lineage>
        <taxon>Bacteria</taxon>
        <taxon>Bacillati</taxon>
        <taxon>Actinomycetota</taxon>
        <taxon>Actinomycetes</taxon>
        <taxon>Pseudonocardiales</taxon>
        <taxon>Pseudonocardiaceae</taxon>
        <taxon>Amycolatopsis</taxon>
    </lineage>
</organism>
<dbReference type="NCBIfam" id="TIGR02814">
    <property type="entry name" value="pfaD_fam"/>
    <property type="match status" value="1"/>
</dbReference>
<keyword evidence="2" id="KW-0223">Dioxygenase</keyword>
<protein>
    <submittedName>
        <fullName evidence="2">2-nitropropane dioxygenase</fullName>
    </submittedName>
</protein>
<accession>A0A1R0KTW4</accession>
<feature type="domain" description="[Acyl-carrier-protein] S-malonyltransferase-like inserted helical" evidence="1">
    <location>
        <begin position="387"/>
        <end position="466"/>
    </location>
</feature>
<gene>
    <name evidence="2" type="ORF">BS329_16970</name>
</gene>
<dbReference type="STRING" id="76021.BS329_16970"/>
<dbReference type="PANTHER" id="PTHR32332:SF20">
    <property type="entry name" value="2-NITROPROPANE DIOXYGENASE-LIKE PROTEIN"/>
    <property type="match status" value="1"/>
</dbReference>
<comment type="caution">
    <text evidence="2">The sequence shown here is derived from an EMBL/GenBank/DDBJ whole genome shotgun (WGS) entry which is preliminary data.</text>
</comment>
<name>A0A1R0KTW4_9PSEU</name>
<dbReference type="EMBL" id="MQUQ01000008">
    <property type="protein sequence ID" value="OLZ51472.1"/>
    <property type="molecule type" value="Genomic_DNA"/>
</dbReference>
<evidence type="ECO:0000313" key="3">
    <source>
        <dbReference type="Proteomes" id="UP000187486"/>
    </source>
</evidence>
<keyword evidence="3" id="KW-1185">Reference proteome</keyword>
<dbReference type="Pfam" id="PF21607">
    <property type="entry name" value="FabD_helical_ins"/>
    <property type="match status" value="1"/>
</dbReference>
<dbReference type="PANTHER" id="PTHR32332">
    <property type="entry name" value="2-NITROPROPANE DIOXYGENASE"/>
    <property type="match status" value="1"/>
</dbReference>
<evidence type="ECO:0000259" key="1">
    <source>
        <dbReference type="Pfam" id="PF21607"/>
    </source>
</evidence>
<dbReference type="GO" id="GO:0051213">
    <property type="term" value="F:dioxygenase activity"/>
    <property type="evidence" value="ECO:0007669"/>
    <property type="project" value="UniProtKB-KW"/>
</dbReference>
<dbReference type="RefSeq" id="WP_076161824.1">
    <property type="nucleotide sequence ID" value="NZ_JBEZVB010000016.1"/>
</dbReference>
<evidence type="ECO:0000313" key="2">
    <source>
        <dbReference type="EMBL" id="OLZ51472.1"/>
    </source>
</evidence>
<dbReference type="InterPro" id="IPR014179">
    <property type="entry name" value="PfaD-like_TIM-barrel"/>
</dbReference>
<sequence length="534" mass="57091">MHAHAPSTSARQDNPAGEAPAFDPVGIADCVRRPRTALHVVDGGPDRGHGVLVGDHTPAGLPVVGTLPPLYPEWLGDRSFCTDHGVRFPYVAGEMANGIATVRMVTALAEADLLAVFGAGGLGLGSIERAVGELGTALGGRANWGVNLIHAPGEPLLEERTADLLIGRGVPLISASAYLTLTPAVVRCAVAGLHRDHTGRIVRARRILVKLSRPEVARQFLSPAPREVLRELIGRGQITQEEAELAASVPLADDVTAEADSGGHTDNRPLTALLPAVLGLRDELTRQHGYRRAIRVGAAGGLGTPAAVAAAFAAGAAYVVTGSVNQASVEAGLSDQAKALLAEADLADVVMAPAADMFEMGVKLQVLRRGTMFASRAGKLYDAYRDYPSLEALPAELRAKFERDVFRLPVDEVWRQTRRFWQDRDPAQLSRAENDPRHRMALVFRWYLGQSSRWAISGEPSRTADYQIWCGPAMGAFNRWVAGSFLAAPRNRTVAQIALNLLEGATVLTRAHQLRTFGVPVPPEASVFVPQPLS</sequence>
<dbReference type="Gene3D" id="3.20.20.70">
    <property type="entry name" value="Aldolase class I"/>
    <property type="match status" value="2"/>
</dbReference>
<keyword evidence="2" id="KW-0560">Oxidoreductase</keyword>
<dbReference type="Proteomes" id="UP000187486">
    <property type="component" value="Unassembled WGS sequence"/>
</dbReference>
<reference evidence="2 3" key="1">
    <citation type="submission" date="2016-01" db="EMBL/GenBank/DDBJ databases">
        <title>Amycolatopsis coloradensis genome sequencing and assembly.</title>
        <authorList>
            <person name="Mayilraj S."/>
        </authorList>
    </citation>
    <scope>NUCLEOTIDE SEQUENCE [LARGE SCALE GENOMIC DNA]</scope>
    <source>
        <strain evidence="2 3">DSM 44225</strain>
    </source>
</reference>
<dbReference type="InterPro" id="IPR013785">
    <property type="entry name" value="Aldolase_TIM"/>
</dbReference>